<proteinExistence type="inferred from homology"/>
<dbReference type="Proteomes" id="UP000541136">
    <property type="component" value="Unassembled WGS sequence"/>
</dbReference>
<dbReference type="InterPro" id="IPR011079">
    <property type="entry name" value="Ala_racemase_C"/>
</dbReference>
<dbReference type="CDD" id="cd06827">
    <property type="entry name" value="PLPDE_III_AR_proteobact"/>
    <property type="match status" value="1"/>
</dbReference>
<feature type="active site" description="Proton acceptor; specific for D-alanine" evidence="4">
    <location>
        <position position="41"/>
    </location>
</feature>
<dbReference type="PANTHER" id="PTHR30511:SF0">
    <property type="entry name" value="ALANINE RACEMASE, CATABOLIC-RELATED"/>
    <property type="match status" value="1"/>
</dbReference>
<dbReference type="InterPro" id="IPR001608">
    <property type="entry name" value="Ala_racemase_N"/>
</dbReference>
<dbReference type="Pfam" id="PF00842">
    <property type="entry name" value="Ala_racemase_C"/>
    <property type="match status" value="1"/>
</dbReference>
<evidence type="ECO:0000256" key="4">
    <source>
        <dbReference type="HAMAP-Rule" id="MF_01201"/>
    </source>
</evidence>
<dbReference type="InterPro" id="IPR000821">
    <property type="entry name" value="Ala_racemase"/>
</dbReference>
<name>A0A7W9WQ07_CASDE</name>
<dbReference type="EMBL" id="JACHIB010000020">
    <property type="protein sequence ID" value="MBB6085098.1"/>
    <property type="molecule type" value="Genomic_DNA"/>
</dbReference>
<comment type="pathway">
    <text evidence="4">Amino-acid biosynthesis; D-alanine biosynthesis; D-alanine from L-alanine: step 1/1.</text>
</comment>
<dbReference type="SUPFAM" id="SSF50621">
    <property type="entry name" value="Alanine racemase C-terminal domain-like"/>
    <property type="match status" value="1"/>
</dbReference>
<comment type="cofactor">
    <cofactor evidence="1 4 5">
        <name>pyridoxal 5'-phosphate</name>
        <dbReference type="ChEBI" id="CHEBI:597326"/>
    </cofactor>
</comment>
<evidence type="ECO:0000256" key="6">
    <source>
        <dbReference type="PIRSR" id="PIRSR600821-52"/>
    </source>
</evidence>
<feature type="domain" description="Alanine racemase C-terminal" evidence="7">
    <location>
        <begin position="246"/>
        <end position="371"/>
    </location>
</feature>
<keyword evidence="3 4" id="KW-0413">Isomerase</keyword>
<comment type="catalytic activity">
    <reaction evidence="4">
        <text>L-alanine = D-alanine</text>
        <dbReference type="Rhea" id="RHEA:20249"/>
        <dbReference type="ChEBI" id="CHEBI:57416"/>
        <dbReference type="ChEBI" id="CHEBI:57972"/>
        <dbReference type="EC" id="5.1.1.1"/>
    </reaction>
</comment>
<protein>
    <recommendedName>
        <fullName evidence="4">Alanine racemase</fullName>
        <ecNumber evidence="4">5.1.1.1</ecNumber>
    </recommendedName>
</protein>
<dbReference type="SUPFAM" id="SSF51419">
    <property type="entry name" value="PLP-binding barrel"/>
    <property type="match status" value="1"/>
</dbReference>
<dbReference type="NCBIfam" id="TIGR00492">
    <property type="entry name" value="alr"/>
    <property type="match status" value="1"/>
</dbReference>
<dbReference type="GO" id="GO:0030170">
    <property type="term" value="F:pyridoxal phosphate binding"/>
    <property type="evidence" value="ECO:0007669"/>
    <property type="project" value="UniProtKB-UniRule"/>
</dbReference>
<dbReference type="UniPathway" id="UPA00042">
    <property type="reaction ID" value="UER00497"/>
</dbReference>
<dbReference type="InterPro" id="IPR029066">
    <property type="entry name" value="PLP-binding_barrel"/>
</dbReference>
<dbReference type="EC" id="5.1.1.1" evidence="4"/>
<comment type="function">
    <text evidence="4">Catalyzes the interconversion of L-alanine and D-alanine. May also act on other amino acids.</text>
</comment>
<evidence type="ECO:0000256" key="2">
    <source>
        <dbReference type="ARBA" id="ARBA00022898"/>
    </source>
</evidence>
<gene>
    <name evidence="8" type="ORF">HNR28_003151</name>
</gene>
<dbReference type="SMART" id="SM01005">
    <property type="entry name" value="Ala_racemase_C"/>
    <property type="match status" value="1"/>
</dbReference>
<dbReference type="Gene3D" id="3.20.20.10">
    <property type="entry name" value="Alanine racemase"/>
    <property type="match status" value="1"/>
</dbReference>
<dbReference type="HAMAP" id="MF_01201">
    <property type="entry name" value="Ala_racemase"/>
    <property type="match status" value="1"/>
</dbReference>
<dbReference type="RefSeq" id="WP_151024114.1">
    <property type="nucleotide sequence ID" value="NZ_JACHIB010000020.1"/>
</dbReference>
<feature type="active site" description="Proton acceptor; specific for L-alanine" evidence="4">
    <location>
        <position position="267"/>
    </location>
</feature>
<comment type="similarity">
    <text evidence="4">Belongs to the alanine racemase family.</text>
</comment>
<feature type="modified residue" description="N6-(pyridoxal phosphate)lysine" evidence="4 5">
    <location>
        <position position="41"/>
    </location>
</feature>
<dbReference type="Gene3D" id="2.40.37.10">
    <property type="entry name" value="Lyase, Ornithine Decarboxylase, Chain A, domain 1"/>
    <property type="match status" value="1"/>
</dbReference>
<feature type="binding site" evidence="4 6">
    <location>
        <position position="315"/>
    </location>
    <ligand>
        <name>substrate</name>
    </ligand>
</feature>
<dbReference type="GO" id="GO:0005829">
    <property type="term" value="C:cytosol"/>
    <property type="evidence" value="ECO:0007669"/>
    <property type="project" value="TreeGrafter"/>
</dbReference>
<dbReference type="GO" id="GO:0030632">
    <property type="term" value="P:D-alanine biosynthetic process"/>
    <property type="evidence" value="ECO:0007669"/>
    <property type="project" value="UniProtKB-UniRule"/>
</dbReference>
<evidence type="ECO:0000256" key="3">
    <source>
        <dbReference type="ARBA" id="ARBA00023235"/>
    </source>
</evidence>
<keyword evidence="2 4" id="KW-0663">Pyridoxal phosphate</keyword>
<dbReference type="Pfam" id="PF01168">
    <property type="entry name" value="Ala_racemase_N"/>
    <property type="match status" value="1"/>
</dbReference>
<evidence type="ECO:0000256" key="5">
    <source>
        <dbReference type="PIRSR" id="PIRSR600821-50"/>
    </source>
</evidence>
<sequence>MPRPILATIDTEALSHNLSTVAGRLRRDASGAAPFIWAVIKARGYGHGIEAALAGFAEADGLAMLDLEEAVRCRELGWTGPLLLLEGFFEPADLDTLVHYRIGAALHCAEQFDMLESSPVARQIDAFVKLNTGMHRLGFQPDEFRAAHARALALQADGVLGQVGAMTHFARADDDPAVTRAQIDCFLRATAGLSGPVSLCNSAATLTPGLAAGIAGDPQWVRPGICLYGSSPFADQPADAFGLRPAMTLSARLIGAHRVPAGESVGYGHTFRAPRDMRVGIVACGYADGYPRHAPTGTPIAVDGVRTRLVGRVSMDMLAVDLDPVPEAAVGAPVVLWGQGGPSVDEVAAACGTIGYELLTAVTPRVPRRVL</sequence>
<evidence type="ECO:0000313" key="8">
    <source>
        <dbReference type="EMBL" id="MBB6085098.1"/>
    </source>
</evidence>
<evidence type="ECO:0000313" key="9">
    <source>
        <dbReference type="Proteomes" id="UP000541136"/>
    </source>
</evidence>
<accession>A0A7W9WQ07</accession>
<evidence type="ECO:0000259" key="7">
    <source>
        <dbReference type="SMART" id="SM01005"/>
    </source>
</evidence>
<comment type="caution">
    <text evidence="8">The sequence shown here is derived from an EMBL/GenBank/DDBJ whole genome shotgun (WGS) entry which is preliminary data.</text>
</comment>
<dbReference type="AlphaFoldDB" id="A0A7W9WQ07"/>
<organism evidence="8 9">
    <name type="scientific">Castellaniella defragrans</name>
    <name type="common">Alcaligenes defragrans</name>
    <dbReference type="NCBI Taxonomy" id="75697"/>
    <lineage>
        <taxon>Bacteria</taxon>
        <taxon>Pseudomonadati</taxon>
        <taxon>Pseudomonadota</taxon>
        <taxon>Betaproteobacteria</taxon>
        <taxon>Burkholderiales</taxon>
        <taxon>Alcaligenaceae</taxon>
        <taxon>Castellaniella</taxon>
    </lineage>
</organism>
<dbReference type="GO" id="GO:0008784">
    <property type="term" value="F:alanine racemase activity"/>
    <property type="evidence" value="ECO:0007669"/>
    <property type="project" value="UniProtKB-UniRule"/>
</dbReference>
<dbReference type="PRINTS" id="PR00992">
    <property type="entry name" value="ALARACEMASE"/>
</dbReference>
<feature type="binding site" evidence="4 6">
    <location>
        <position position="136"/>
    </location>
    <ligand>
        <name>substrate</name>
    </ligand>
</feature>
<dbReference type="PANTHER" id="PTHR30511">
    <property type="entry name" value="ALANINE RACEMASE"/>
    <property type="match status" value="1"/>
</dbReference>
<evidence type="ECO:0000256" key="1">
    <source>
        <dbReference type="ARBA" id="ARBA00001933"/>
    </source>
</evidence>
<dbReference type="InterPro" id="IPR009006">
    <property type="entry name" value="Ala_racemase/Decarboxylase_C"/>
</dbReference>
<reference evidence="8 9" key="1">
    <citation type="submission" date="2020-08" db="EMBL/GenBank/DDBJ databases">
        <title>Genomic Encyclopedia of Type Strains, Phase IV (KMG-IV): sequencing the most valuable type-strain genomes for metagenomic binning, comparative biology and taxonomic classification.</title>
        <authorList>
            <person name="Goeker M."/>
        </authorList>
    </citation>
    <scope>NUCLEOTIDE SEQUENCE [LARGE SCALE GENOMIC DNA]</scope>
    <source>
        <strain evidence="8 9">DSM 12141</strain>
    </source>
</reference>